<evidence type="ECO:0000313" key="10">
    <source>
        <dbReference type="EMBL" id="TCO72352.1"/>
    </source>
</evidence>
<dbReference type="PROSITE" id="PS51186">
    <property type="entry name" value="GNAT"/>
    <property type="match status" value="1"/>
</dbReference>
<dbReference type="EMBL" id="SLWW01000004">
    <property type="protein sequence ID" value="TCO72352.1"/>
    <property type="molecule type" value="Genomic_DNA"/>
</dbReference>
<evidence type="ECO:0000256" key="8">
    <source>
        <dbReference type="RuleBase" id="RU365045"/>
    </source>
</evidence>
<dbReference type="AlphaFoldDB" id="A0A4R2KIN7"/>
<comment type="pathway">
    <text evidence="1 8">Amine and polyamine biosynthesis; ectoine biosynthesis; L-ectoine from L-aspartate 4-semialdehyde: step 2/3.</text>
</comment>
<dbReference type="InterPro" id="IPR000182">
    <property type="entry name" value="GNAT_dom"/>
</dbReference>
<sequence length="179" mass="20108">MAETIDATPLARTAPITFRMPTDADGPEVWALIRACKPLDENSLYCNLIQCDHFRDTCILAEIDGQVVGWISAYLVPSDPETLFVWQVAVSDRARGRGLGRKMLFELLDREACAGVMRLKTTITPDNAASWGLFRGLARRLGARLTDEPHYKREDHFEGRHATEHMVTIRLAETLRLAA</sequence>
<accession>A0A4R2KIN7</accession>
<comment type="catalytic activity">
    <reaction evidence="7 8">
        <text>L-2,4-diaminobutanoate + acetyl-CoA = (2S)-4-acetamido-2-aminobutanoate + CoA + H(+)</text>
        <dbReference type="Rhea" id="RHEA:16901"/>
        <dbReference type="ChEBI" id="CHEBI:15378"/>
        <dbReference type="ChEBI" id="CHEBI:57287"/>
        <dbReference type="ChEBI" id="CHEBI:57288"/>
        <dbReference type="ChEBI" id="CHEBI:58761"/>
        <dbReference type="ChEBI" id="CHEBI:58929"/>
        <dbReference type="EC" id="2.3.1.178"/>
    </reaction>
</comment>
<evidence type="ECO:0000256" key="7">
    <source>
        <dbReference type="ARBA" id="ARBA00048924"/>
    </source>
</evidence>
<reference evidence="10 11" key="1">
    <citation type="submission" date="2019-03" db="EMBL/GenBank/DDBJ databases">
        <title>Genomic Encyclopedia of Type Strains, Phase IV (KMG-IV): sequencing the most valuable type-strain genomes for metagenomic binning, comparative biology and taxonomic classification.</title>
        <authorList>
            <person name="Goeker M."/>
        </authorList>
    </citation>
    <scope>NUCLEOTIDE SEQUENCE [LARGE SCALE GENOMIC DNA]</scope>
    <source>
        <strain evidence="10 11">DSM 4868</strain>
    </source>
</reference>
<gene>
    <name evidence="8" type="primary">ectA</name>
    <name evidence="10" type="ORF">EV655_10438</name>
</gene>
<dbReference type="UniPathway" id="UPA00067">
    <property type="reaction ID" value="UER00122"/>
</dbReference>
<dbReference type="Gene3D" id="3.40.630.30">
    <property type="match status" value="1"/>
</dbReference>
<evidence type="ECO:0000256" key="3">
    <source>
        <dbReference type="ARBA" id="ARBA00012355"/>
    </source>
</evidence>
<name>A0A4R2KIN7_9RHOB</name>
<dbReference type="OrthoDB" id="2436196at2"/>
<comment type="caution">
    <text evidence="10">The sequence shown here is derived from an EMBL/GenBank/DDBJ whole genome shotgun (WGS) entry which is preliminary data.</text>
</comment>
<dbReference type="InterPro" id="IPR012772">
    <property type="entry name" value="Ectoine_EctA"/>
</dbReference>
<evidence type="ECO:0000256" key="5">
    <source>
        <dbReference type="ARBA" id="ARBA00022679"/>
    </source>
</evidence>
<dbReference type="Pfam" id="PF00583">
    <property type="entry name" value="Acetyltransf_1"/>
    <property type="match status" value="1"/>
</dbReference>
<dbReference type="CDD" id="cd04301">
    <property type="entry name" value="NAT_SF"/>
    <property type="match status" value="1"/>
</dbReference>
<feature type="domain" description="N-acetyltransferase" evidence="9">
    <location>
        <begin position="16"/>
        <end position="164"/>
    </location>
</feature>
<evidence type="ECO:0000256" key="4">
    <source>
        <dbReference type="ARBA" id="ARBA00017935"/>
    </source>
</evidence>
<dbReference type="GO" id="GO:0033816">
    <property type="term" value="F:diaminobutyrate acetyltransferase activity"/>
    <property type="evidence" value="ECO:0007669"/>
    <property type="project" value="UniProtKB-EC"/>
</dbReference>
<dbReference type="RefSeq" id="WP_132542848.1">
    <property type="nucleotide sequence ID" value="NZ_SLWW01000004.1"/>
</dbReference>
<evidence type="ECO:0000256" key="6">
    <source>
        <dbReference type="ARBA" id="ARBA00023315"/>
    </source>
</evidence>
<evidence type="ECO:0000256" key="1">
    <source>
        <dbReference type="ARBA" id="ARBA00004978"/>
    </source>
</evidence>
<dbReference type="GO" id="GO:0019491">
    <property type="term" value="P:ectoine biosynthetic process"/>
    <property type="evidence" value="ECO:0007669"/>
    <property type="project" value="UniProtKB-UniPathway"/>
</dbReference>
<keyword evidence="11" id="KW-1185">Reference proteome</keyword>
<comment type="similarity">
    <text evidence="2 8">Belongs to the acetyltransferase family. EctA subfamily.</text>
</comment>
<dbReference type="NCBIfam" id="TIGR02406">
    <property type="entry name" value="ectoine_EctA"/>
    <property type="match status" value="1"/>
</dbReference>
<evidence type="ECO:0000313" key="11">
    <source>
        <dbReference type="Proteomes" id="UP000295142"/>
    </source>
</evidence>
<proteinExistence type="inferred from homology"/>
<dbReference type="InterPro" id="IPR016181">
    <property type="entry name" value="Acyl_CoA_acyltransferase"/>
</dbReference>
<keyword evidence="5 8" id="KW-0808">Transferase</keyword>
<dbReference type="SUPFAM" id="SSF55729">
    <property type="entry name" value="Acyl-CoA N-acyltransferases (Nat)"/>
    <property type="match status" value="1"/>
</dbReference>
<keyword evidence="6 8" id="KW-0012">Acyltransferase</keyword>
<evidence type="ECO:0000256" key="2">
    <source>
        <dbReference type="ARBA" id="ARBA00010712"/>
    </source>
</evidence>
<protein>
    <recommendedName>
        <fullName evidence="4 8">L-2,4-diaminobutyric acid acetyltransferase</fullName>
        <shortName evidence="8">DABA acetyltransferase</shortName>
        <ecNumber evidence="3 8">2.3.1.178</ecNumber>
    </recommendedName>
</protein>
<organism evidence="10 11">
    <name type="scientific">Rhodovulum euryhalinum</name>
    <dbReference type="NCBI Taxonomy" id="35805"/>
    <lineage>
        <taxon>Bacteria</taxon>
        <taxon>Pseudomonadati</taxon>
        <taxon>Pseudomonadota</taxon>
        <taxon>Alphaproteobacteria</taxon>
        <taxon>Rhodobacterales</taxon>
        <taxon>Paracoccaceae</taxon>
        <taxon>Rhodovulum</taxon>
    </lineage>
</organism>
<dbReference type="EC" id="2.3.1.178" evidence="3 8"/>
<evidence type="ECO:0000259" key="9">
    <source>
        <dbReference type="PROSITE" id="PS51186"/>
    </source>
</evidence>
<dbReference type="Proteomes" id="UP000295142">
    <property type="component" value="Unassembled WGS sequence"/>
</dbReference>
<comment type="function">
    <text evidence="8">Catalyzes the acetylation of L-2,4-diaminobutyrate (DABA) to gamma-N-acetyl-alpha,gamma-diaminobutyric acid (ADABA) with acetyl coenzyme A.</text>
</comment>